<feature type="transmembrane region" description="Helical" evidence="1">
    <location>
        <begin position="462"/>
        <end position="482"/>
    </location>
</feature>
<comment type="caution">
    <text evidence="2">The sequence shown here is derived from an EMBL/GenBank/DDBJ whole genome shotgun (WGS) entry which is preliminary data.</text>
</comment>
<dbReference type="EMBL" id="JACHVA010000086">
    <property type="protein sequence ID" value="MBC2602363.1"/>
    <property type="molecule type" value="Genomic_DNA"/>
</dbReference>
<dbReference type="RefSeq" id="WP_185693051.1">
    <property type="nucleotide sequence ID" value="NZ_JACHVA010000086.1"/>
</dbReference>
<accession>A0A7X1AYK5</accession>
<organism evidence="2 3">
    <name type="scientific">Puniceicoccus vermicola</name>
    <dbReference type="NCBI Taxonomy" id="388746"/>
    <lineage>
        <taxon>Bacteria</taxon>
        <taxon>Pseudomonadati</taxon>
        <taxon>Verrucomicrobiota</taxon>
        <taxon>Opitutia</taxon>
        <taxon>Puniceicoccales</taxon>
        <taxon>Puniceicoccaceae</taxon>
        <taxon>Puniceicoccus</taxon>
    </lineage>
</organism>
<sequence length="523" mass="57537">MRFTRIIVWILLALVMGAAGFMIPAYFRAVDVSVVKIAAREGPSRARMAESYIVGGNPAAASFLLGNWNPNVTFDNEIFPLWGQLQPGGRDFGPAVKPLLSSRKRTEALKILQTSDLEGVRRLVPEISVEPSRESSPRERLVLLPSRIGGILTGFLAEERNFQPAFLGGLVSWATSPNPLGQARWDRFGSELSVWGAISPFGALGQYLESFEDPADFLAMARRGAEPSGSRSTLIRWGLSGASPKDILTYLESYPERGNEDLASAFDEGPGALRFLLQSELPIQKNSFLPASYELPGFRQPMQFAYSWPRTALTVRVLLFLGGFFCLVKALANLLPNPGDRDLREPRPFQNVLRKGILASILTASLLFLLEPSLLRQPGQARTSELSSINLASITNPSTANTMMNSITIDSVTLLILSIFLVLQLGLYVFCLVKLSEIRRQRISEETKIRLLENEENLFDSGLYLGLGGTVASLILLALGVVEASLMSAYASTLFGILFVSFFKIFHLRPLKRRLILAANQPG</sequence>
<keyword evidence="1" id="KW-0812">Transmembrane</keyword>
<keyword evidence="1" id="KW-0472">Membrane</keyword>
<evidence type="ECO:0000256" key="1">
    <source>
        <dbReference type="SAM" id="Phobius"/>
    </source>
</evidence>
<dbReference type="AlphaFoldDB" id="A0A7X1AYK5"/>
<keyword evidence="3" id="KW-1185">Reference proteome</keyword>
<name>A0A7X1AYK5_9BACT</name>
<gene>
    <name evidence="2" type="ORF">H5P30_11295</name>
</gene>
<protein>
    <submittedName>
        <fullName evidence="2">Uncharacterized protein</fullName>
    </submittedName>
</protein>
<reference evidence="2 3" key="1">
    <citation type="submission" date="2020-07" db="EMBL/GenBank/DDBJ databases">
        <authorList>
            <person name="Feng X."/>
        </authorList>
    </citation>
    <scope>NUCLEOTIDE SEQUENCE [LARGE SCALE GENOMIC DNA]</scope>
    <source>
        <strain evidence="2 3">JCM14086</strain>
    </source>
</reference>
<evidence type="ECO:0000313" key="3">
    <source>
        <dbReference type="Proteomes" id="UP000525652"/>
    </source>
</evidence>
<feature type="transmembrane region" description="Helical" evidence="1">
    <location>
        <begin position="488"/>
        <end position="506"/>
    </location>
</feature>
<feature type="transmembrane region" description="Helical" evidence="1">
    <location>
        <begin position="352"/>
        <end position="370"/>
    </location>
</feature>
<proteinExistence type="predicted"/>
<feature type="transmembrane region" description="Helical" evidence="1">
    <location>
        <begin position="412"/>
        <end position="433"/>
    </location>
</feature>
<keyword evidence="1" id="KW-1133">Transmembrane helix</keyword>
<dbReference type="Proteomes" id="UP000525652">
    <property type="component" value="Unassembled WGS sequence"/>
</dbReference>
<evidence type="ECO:0000313" key="2">
    <source>
        <dbReference type="EMBL" id="MBC2602363.1"/>
    </source>
</evidence>
<feature type="transmembrane region" description="Helical" evidence="1">
    <location>
        <begin position="313"/>
        <end position="332"/>
    </location>
</feature>